<protein>
    <submittedName>
        <fullName evidence="2">Uncharacterized protein</fullName>
    </submittedName>
</protein>
<evidence type="ECO:0000313" key="3">
    <source>
        <dbReference type="Proteomes" id="UP000651452"/>
    </source>
</evidence>
<evidence type="ECO:0000256" key="1">
    <source>
        <dbReference type="SAM" id="MobiDB-lite"/>
    </source>
</evidence>
<dbReference type="AlphaFoldDB" id="A0A8H7IS58"/>
<proteinExistence type="predicted"/>
<dbReference type="Proteomes" id="UP000651452">
    <property type="component" value="Unassembled WGS sequence"/>
</dbReference>
<feature type="compositionally biased region" description="Basic and acidic residues" evidence="1">
    <location>
        <begin position="205"/>
        <end position="215"/>
    </location>
</feature>
<feature type="compositionally biased region" description="Polar residues" evidence="1">
    <location>
        <begin position="75"/>
        <end position="86"/>
    </location>
</feature>
<sequence>MLSLLYLFETSSRAFGNAPHLFLSVISHYLASESVARMPLQASGQGGIGHGVSSKKSSCEPDPEPPAAPPIIILSENSSKSGSQPQARDPVPVPPHSHTSFTRTPSPTPENKPIAKTPTFVSSNPKPEPEPHPAPPVIILSQTEQPTSAYPSAPSPFSPSSRTLTSRPIDGTCQATALYSSSNYHKMGSKASKLAPQNGKLQSSQDKKDKDEMKEPTNYYTHRSKSMRRKAGKEANSDGAGGTAGGSAGGAGGMA</sequence>
<accession>A0A8H7IS58</accession>
<feature type="region of interest" description="Disordered" evidence="1">
    <location>
        <begin position="184"/>
        <end position="255"/>
    </location>
</feature>
<feature type="compositionally biased region" description="Basic residues" evidence="1">
    <location>
        <begin position="222"/>
        <end position="231"/>
    </location>
</feature>
<keyword evidence="3" id="KW-1185">Reference proteome</keyword>
<feature type="compositionally biased region" description="Gly residues" evidence="1">
    <location>
        <begin position="239"/>
        <end position="255"/>
    </location>
</feature>
<feature type="region of interest" description="Disordered" evidence="1">
    <location>
        <begin position="41"/>
        <end position="168"/>
    </location>
</feature>
<name>A0A8H7IS58_9PLEO</name>
<dbReference type="EMBL" id="RZGK01000023">
    <property type="protein sequence ID" value="KAF9690465.1"/>
    <property type="molecule type" value="Genomic_DNA"/>
</dbReference>
<comment type="caution">
    <text evidence="2">The sequence shown here is derived from an EMBL/GenBank/DDBJ whole genome shotgun (WGS) entry which is preliminary data.</text>
</comment>
<evidence type="ECO:0000313" key="2">
    <source>
        <dbReference type="EMBL" id="KAF9690465.1"/>
    </source>
</evidence>
<gene>
    <name evidence="2" type="ORF">EKO04_011396</name>
</gene>
<reference evidence="2" key="1">
    <citation type="submission" date="2018-12" db="EMBL/GenBank/DDBJ databases">
        <authorList>
            <person name="Syme R.A."/>
            <person name="Farfan-Caceres L."/>
            <person name="Lichtenzveig J."/>
        </authorList>
    </citation>
    <scope>NUCLEOTIDE SEQUENCE</scope>
    <source>
        <strain evidence="2">Al4</strain>
    </source>
</reference>
<organism evidence="2 3">
    <name type="scientific">Ascochyta lentis</name>
    <dbReference type="NCBI Taxonomy" id="205686"/>
    <lineage>
        <taxon>Eukaryota</taxon>
        <taxon>Fungi</taxon>
        <taxon>Dikarya</taxon>
        <taxon>Ascomycota</taxon>
        <taxon>Pezizomycotina</taxon>
        <taxon>Dothideomycetes</taxon>
        <taxon>Pleosporomycetidae</taxon>
        <taxon>Pleosporales</taxon>
        <taxon>Pleosporineae</taxon>
        <taxon>Didymellaceae</taxon>
        <taxon>Ascochyta</taxon>
    </lineage>
</organism>
<dbReference type="OrthoDB" id="3788029at2759"/>
<reference evidence="2" key="2">
    <citation type="submission" date="2020-09" db="EMBL/GenBank/DDBJ databases">
        <title>Reference genome assembly for Australian Ascochyta lentis isolate Al4.</title>
        <authorList>
            <person name="Lee R.C."/>
            <person name="Farfan-Caceres L.M."/>
            <person name="Debler J.W."/>
            <person name="Williams A.H."/>
            <person name="Henares B.M."/>
        </authorList>
    </citation>
    <scope>NUCLEOTIDE SEQUENCE</scope>
    <source>
        <strain evidence="2">Al4</strain>
    </source>
</reference>